<evidence type="ECO:0000313" key="2">
    <source>
        <dbReference type="Proteomes" id="UP000051952"/>
    </source>
</evidence>
<protein>
    <submittedName>
        <fullName evidence="1">Uncharacterized protein</fullName>
    </submittedName>
</protein>
<dbReference type="EMBL" id="CYKH01002051">
    <property type="protein sequence ID" value="CUG92523.1"/>
    <property type="molecule type" value="Genomic_DNA"/>
</dbReference>
<keyword evidence="2" id="KW-1185">Reference proteome</keyword>
<organism evidence="1 2">
    <name type="scientific">Bodo saltans</name>
    <name type="common">Flagellated protozoan</name>
    <dbReference type="NCBI Taxonomy" id="75058"/>
    <lineage>
        <taxon>Eukaryota</taxon>
        <taxon>Discoba</taxon>
        <taxon>Euglenozoa</taxon>
        <taxon>Kinetoplastea</taxon>
        <taxon>Metakinetoplastina</taxon>
        <taxon>Eubodonida</taxon>
        <taxon>Bodonidae</taxon>
        <taxon>Bodo</taxon>
    </lineage>
</organism>
<sequence>MWWSANGIPGISINTTTTNNNDVAPIFHAYLHSVFFDGTAAPLTYRSHAVVHLERFYTATCATRVEPTSSQSSDCYSIVSSSNPIPFTAISLDFPILMNQSNNSSSIVTTTLPCDVTVGGNNTSTPSNTLSTVAFPDAWWRGISGVVARVSYPAFPNESYQQPLLINFHPEEEQDVLCVVGDPREAWALHFIAWDVPQRLPLWISTSSVFGVLSSIVVHFITNSTLMERANISCQFIGDHPLVVTGSDSDSPVWIDFVCPLPPSFSEWQQGAPVGVSLVVARSKQQTASLLCNASSVSSNTTDKMVNTASICPLSSALPYTGATGTITFNDSSVYIPLAASVFSPTMCDVYVAETNGTLTLMDSVQSHRFDPCWVRCNAKMEEDYHNLSLVILSLRSQYNNVVVAAPNIVLWNHLWLHRNLRAVIVQLESRRGASIAIAAPYASHESANISIGELIWLASATNGSSESDLGLVFHLEASSTSISFNVPHETLVVFMTSVSVGDVVLESHSTVQLHRTASRTAFPQFIVSLPNTIINATQESCQGNWPHSNDTEIVANITIVARSSDPPGDYHHLLNASLRLVVACHDAPGLQCNTELQLPASVDRSTTTRWLVEGCDFDVFPTAVGCVGNETVRISAALTTPADSLQWDNIDVIASSNSSASTTTAVLSLWLLYSIVGTTRIT</sequence>
<feature type="non-terminal residue" evidence="1">
    <location>
        <position position="683"/>
    </location>
</feature>
<reference evidence="2" key="1">
    <citation type="submission" date="2015-09" db="EMBL/GenBank/DDBJ databases">
        <authorList>
            <consortium name="Pathogen Informatics"/>
        </authorList>
    </citation>
    <scope>NUCLEOTIDE SEQUENCE [LARGE SCALE GENOMIC DNA]</scope>
    <source>
        <strain evidence="2">Lake Konstanz</strain>
    </source>
</reference>
<evidence type="ECO:0000313" key="1">
    <source>
        <dbReference type="EMBL" id="CUG92523.1"/>
    </source>
</evidence>
<gene>
    <name evidence="1" type="ORF">BSAL_37845</name>
</gene>
<proteinExistence type="predicted"/>
<accession>A0A0S4JLX1</accession>
<dbReference type="VEuPathDB" id="TriTrypDB:BSAL_37845"/>
<dbReference type="AlphaFoldDB" id="A0A0S4JLX1"/>
<dbReference type="Proteomes" id="UP000051952">
    <property type="component" value="Unassembled WGS sequence"/>
</dbReference>
<name>A0A0S4JLX1_BODSA</name>